<feature type="compositionally biased region" description="Basic and acidic residues" evidence="4">
    <location>
        <begin position="19"/>
        <end position="165"/>
    </location>
</feature>
<dbReference type="InterPro" id="IPR029028">
    <property type="entry name" value="Alpha/beta_knot_MTases"/>
</dbReference>
<dbReference type="SUPFAM" id="SSF75217">
    <property type="entry name" value="alpha/beta knot"/>
    <property type="match status" value="1"/>
</dbReference>
<dbReference type="STRING" id="84588.SYNW1029"/>
<dbReference type="GO" id="GO:0032259">
    <property type="term" value="P:methylation"/>
    <property type="evidence" value="ECO:0007669"/>
    <property type="project" value="UniProtKB-KW"/>
</dbReference>
<protein>
    <submittedName>
        <fullName evidence="6">Possible tRNA/rRNA methyltransferase</fullName>
    </submittedName>
</protein>
<dbReference type="InterPro" id="IPR029064">
    <property type="entry name" value="Ribosomal_eL30-like_sf"/>
</dbReference>
<evidence type="ECO:0000259" key="5">
    <source>
        <dbReference type="SMART" id="SM00967"/>
    </source>
</evidence>
<keyword evidence="3" id="KW-0808">Transferase</keyword>
<dbReference type="Proteomes" id="UP000001422">
    <property type="component" value="Chromosome"/>
</dbReference>
<comment type="similarity">
    <text evidence="1">Belongs to the class IV-like SAM-binding methyltransferase superfamily. RNA methyltransferase TrmH family.</text>
</comment>
<evidence type="ECO:0000313" key="6">
    <source>
        <dbReference type="EMBL" id="CAE07544.1"/>
    </source>
</evidence>
<dbReference type="InterPro" id="IPR001537">
    <property type="entry name" value="SpoU_MeTrfase"/>
</dbReference>
<dbReference type="HOGENOM" id="CLU_021322_7_0_3"/>
<dbReference type="InterPro" id="IPR004441">
    <property type="entry name" value="rRNA_MeTrfase_TrmH"/>
</dbReference>
<feature type="compositionally biased region" description="Basic and acidic residues" evidence="4">
    <location>
        <begin position="453"/>
        <end position="467"/>
    </location>
</feature>
<keyword evidence="2 6" id="KW-0489">Methyltransferase</keyword>
<dbReference type="SUPFAM" id="SSF55315">
    <property type="entry name" value="L30e-like"/>
    <property type="match status" value="1"/>
</dbReference>
<dbReference type="NCBIfam" id="TIGR00186">
    <property type="entry name" value="rRNA_methyl_3"/>
    <property type="match status" value="1"/>
</dbReference>
<dbReference type="eggNOG" id="COG0566">
    <property type="taxonomic scope" value="Bacteria"/>
</dbReference>
<evidence type="ECO:0000256" key="1">
    <source>
        <dbReference type="ARBA" id="ARBA00007228"/>
    </source>
</evidence>
<dbReference type="SMART" id="SM00967">
    <property type="entry name" value="SpoU_sub_bind"/>
    <property type="match status" value="1"/>
</dbReference>
<evidence type="ECO:0000256" key="4">
    <source>
        <dbReference type="SAM" id="MobiDB-lite"/>
    </source>
</evidence>
<dbReference type="EMBL" id="BX569691">
    <property type="protein sequence ID" value="CAE07544.1"/>
    <property type="molecule type" value="Genomic_DNA"/>
</dbReference>
<dbReference type="Pfam" id="PF08032">
    <property type="entry name" value="SpoU_sub_bind"/>
    <property type="match status" value="1"/>
</dbReference>
<organism evidence="6 7">
    <name type="scientific">Parasynechococcus marenigrum (strain WH8102)</name>
    <dbReference type="NCBI Taxonomy" id="84588"/>
    <lineage>
        <taxon>Bacteria</taxon>
        <taxon>Bacillati</taxon>
        <taxon>Cyanobacteriota</taxon>
        <taxon>Cyanophyceae</taxon>
        <taxon>Synechococcales</taxon>
        <taxon>Prochlorococcaceae</taxon>
        <taxon>Parasynechococcus</taxon>
        <taxon>Parasynechococcus marenigrum</taxon>
    </lineage>
</organism>
<dbReference type="Gene3D" id="3.30.1330.30">
    <property type="match status" value="1"/>
</dbReference>
<feature type="region of interest" description="Disordered" evidence="4">
    <location>
        <begin position="421"/>
        <end position="480"/>
    </location>
</feature>
<dbReference type="PANTHER" id="PTHR46429">
    <property type="entry name" value="23S RRNA (GUANOSINE-2'-O-)-METHYLTRANSFERASE RLMB"/>
    <property type="match status" value="1"/>
</dbReference>
<dbReference type="KEGG" id="syw:SYNW1029"/>
<dbReference type="Pfam" id="PF00588">
    <property type="entry name" value="SpoU_methylase"/>
    <property type="match status" value="1"/>
</dbReference>
<keyword evidence="7" id="KW-1185">Reference proteome</keyword>
<sequence length="480" mass="53317">MSPRFERRPGGSSRTGRPGRSDRRRPDADAEADAGRREWNREAPVRRGRMDDRRRGRSDEEQRARPDRGDRAGRGRFMADRRPERPSRREGRQGDQRPYSDRRDPPRDERSEGRSEVRRDDPRMDRRFDRRDEAQGDRRGDRRPSFQRERSRLPFRDRTPRKPEGEAAAATPPADDLVWGRHSALAALEAGRPIHRIWCTPEMRSAAKFLQLLRDAKASGVLVEEVTWARLGQITGGSVHQGIALQTAAAETIDLESLIEGCSDLGEPPLLLALDGVTDPHNLGAVVRSAEAMGAHGVVLPQRRSAGLTGSAAKVAAGALEHLPVARVVNLNRSLEKLKDAGYRVIGLAGEGDVTLPDVDLSGPLVLVTGSEDQGLSLLTRRHCDQLVRIPLRGVTPSLNASVATALCVYEVARRNWMKDIHGQAPSPPIQRARMAGQRDDDSPAPQVETTQPEERIELDLERRDLDAGLEFDQSIQLSP</sequence>
<accession>Q7U7F6</accession>
<evidence type="ECO:0000256" key="3">
    <source>
        <dbReference type="ARBA" id="ARBA00022679"/>
    </source>
</evidence>
<dbReference type="GO" id="GO:0008173">
    <property type="term" value="F:RNA methyltransferase activity"/>
    <property type="evidence" value="ECO:0007669"/>
    <property type="project" value="InterPro"/>
</dbReference>
<name>Q7U7F6_PARMW</name>
<proteinExistence type="inferred from homology"/>
<feature type="region of interest" description="Disordered" evidence="4">
    <location>
        <begin position="1"/>
        <end position="175"/>
    </location>
</feature>
<dbReference type="GO" id="GO:0003723">
    <property type="term" value="F:RNA binding"/>
    <property type="evidence" value="ECO:0007669"/>
    <property type="project" value="InterPro"/>
</dbReference>
<reference evidence="6 7" key="1">
    <citation type="journal article" date="2003" name="Nature">
        <title>The genome of a motile marine Synechococcus.</title>
        <authorList>
            <person name="Palenik B."/>
            <person name="Brahamsha B."/>
            <person name="Larimer F."/>
            <person name="Land M."/>
            <person name="Hauser L."/>
            <person name="Chain P."/>
            <person name="Lamerdin J."/>
            <person name="Regala W."/>
            <person name="Allen E.A."/>
            <person name="McCarren J."/>
            <person name="Paulsen I."/>
            <person name="Dufresne A."/>
            <person name="Partensky F."/>
            <person name="Webb E."/>
            <person name="Waterbury J."/>
        </authorList>
    </citation>
    <scope>NUCLEOTIDE SEQUENCE [LARGE SCALE GENOMIC DNA]</scope>
    <source>
        <strain evidence="6 7">WH8102</strain>
    </source>
</reference>
<evidence type="ECO:0000313" key="7">
    <source>
        <dbReference type="Proteomes" id="UP000001422"/>
    </source>
</evidence>
<gene>
    <name evidence="6" type="ordered locus">SYNW1029</name>
</gene>
<dbReference type="GO" id="GO:0006396">
    <property type="term" value="P:RNA processing"/>
    <property type="evidence" value="ECO:0007669"/>
    <property type="project" value="InterPro"/>
</dbReference>
<feature type="domain" description="RNA 2-O ribose methyltransferase substrate binding" evidence="5">
    <location>
        <begin position="177"/>
        <end position="253"/>
    </location>
</feature>
<evidence type="ECO:0000256" key="2">
    <source>
        <dbReference type="ARBA" id="ARBA00022603"/>
    </source>
</evidence>
<dbReference type="InterPro" id="IPR013123">
    <property type="entry name" value="SpoU_subst-bd"/>
</dbReference>
<dbReference type="AlphaFoldDB" id="Q7U7F6"/>
<dbReference type="PANTHER" id="PTHR46429:SF1">
    <property type="entry name" value="23S RRNA (GUANOSINE-2'-O-)-METHYLTRANSFERASE RLMB"/>
    <property type="match status" value="1"/>
</dbReference>
<dbReference type="RefSeq" id="WP_011127894.1">
    <property type="nucleotide sequence ID" value="NC_005070.1"/>
</dbReference>
<dbReference type="Gene3D" id="3.40.1280.10">
    <property type="match status" value="1"/>
</dbReference>
<dbReference type="GO" id="GO:0005829">
    <property type="term" value="C:cytosol"/>
    <property type="evidence" value="ECO:0007669"/>
    <property type="project" value="TreeGrafter"/>
</dbReference>
<dbReference type="InterPro" id="IPR029026">
    <property type="entry name" value="tRNA_m1G_MTases_N"/>
</dbReference>
<dbReference type="CDD" id="cd18103">
    <property type="entry name" value="SpoU-like_RlmB"/>
    <property type="match status" value="1"/>
</dbReference>